<evidence type="ECO:0000256" key="2">
    <source>
        <dbReference type="SAM" id="MobiDB-lite"/>
    </source>
</evidence>
<dbReference type="AlphaFoldDB" id="A0ABC8V8K4"/>
<reference evidence="4 5" key="2">
    <citation type="submission" date="2024-10" db="EMBL/GenBank/DDBJ databases">
        <authorList>
            <person name="Ryan C."/>
        </authorList>
    </citation>
    <scope>NUCLEOTIDE SEQUENCE [LARGE SCALE GENOMIC DNA]</scope>
</reference>
<keyword evidence="1" id="KW-0863">Zinc-finger</keyword>
<dbReference type="SUPFAM" id="SSF57850">
    <property type="entry name" value="RING/U-box"/>
    <property type="match status" value="1"/>
</dbReference>
<accession>A0ABC8V8K4</accession>
<feature type="compositionally biased region" description="Low complexity" evidence="2">
    <location>
        <begin position="62"/>
        <end position="74"/>
    </location>
</feature>
<feature type="compositionally biased region" description="Polar residues" evidence="2">
    <location>
        <begin position="75"/>
        <end position="85"/>
    </location>
</feature>
<evidence type="ECO:0000313" key="5">
    <source>
        <dbReference type="Proteomes" id="UP001497457"/>
    </source>
</evidence>
<dbReference type="PROSITE" id="PS50089">
    <property type="entry name" value="ZF_RING_2"/>
    <property type="match status" value="1"/>
</dbReference>
<feature type="region of interest" description="Disordered" evidence="2">
    <location>
        <begin position="118"/>
        <end position="190"/>
    </location>
</feature>
<dbReference type="EMBL" id="OZ075111">
    <property type="protein sequence ID" value="CAL4885730.1"/>
    <property type="molecule type" value="Genomic_DNA"/>
</dbReference>
<organism evidence="4 5">
    <name type="scientific">Urochloa decumbens</name>
    <dbReference type="NCBI Taxonomy" id="240449"/>
    <lineage>
        <taxon>Eukaryota</taxon>
        <taxon>Viridiplantae</taxon>
        <taxon>Streptophyta</taxon>
        <taxon>Embryophyta</taxon>
        <taxon>Tracheophyta</taxon>
        <taxon>Spermatophyta</taxon>
        <taxon>Magnoliopsida</taxon>
        <taxon>Liliopsida</taxon>
        <taxon>Poales</taxon>
        <taxon>Poaceae</taxon>
        <taxon>PACMAD clade</taxon>
        <taxon>Panicoideae</taxon>
        <taxon>Panicodae</taxon>
        <taxon>Paniceae</taxon>
        <taxon>Melinidinae</taxon>
        <taxon>Urochloa</taxon>
    </lineage>
</organism>
<sequence>MPRASRVSTPPAAPAAAAKNDSSNAGHSTPSCSQPFRPVTRSMTCAPVPNAASLGLKGGGSASTSTRRSISDASFSIQSAASRPTVTHARTPHKVTSSGWKPLTQPVALSEERKCPSLTTAKRSRVASSRVVKDSTNHSASKANINVPSGNKYRDEENMSQGDQLDGAAMPSPPKKLQTCKNPSDSPSIRKSTIRILGGKRAALVPTVKSEAEIGKTFASVPAKVVSASTNGISQSADVSVPLLAQQQKPGAAKISNAITHVIANETSRMNQFASAAVTLPRPHAIANETSRMNQFASAAVTLPRPHAIANETSRMNHFASAAVTLPRPHAIANETSQVNQLAAAVVTLPLQNLTHAIASETSQVNQLAAAVVSLPRQNLQTDYEKKPVSVPVAPNQVSRLGGATAPLVAPKLEIGKVQNTSNLLSNPAYARALLIKQQEQLLQQYKLGSSQQQQQQQHHIKGPALFETDEAPPVEPLGTRCQLCKLDVAFQPQRDAGRDANAPPVVAVLACHHAFHSSCIESIYGLAEPAECLACIESGAVH</sequence>
<protein>
    <recommendedName>
        <fullName evidence="3">RING-type domain-containing protein</fullName>
    </recommendedName>
</protein>
<keyword evidence="5" id="KW-1185">Reference proteome</keyword>
<gene>
    <name evidence="4" type="ORF">URODEC1_LOCUS714</name>
</gene>
<dbReference type="GO" id="GO:0008270">
    <property type="term" value="F:zinc ion binding"/>
    <property type="evidence" value="ECO:0007669"/>
    <property type="project" value="UniProtKB-KW"/>
</dbReference>
<dbReference type="PANTHER" id="PTHR31150:SF21">
    <property type="entry name" value="OS02G0794000 PROTEIN"/>
    <property type="match status" value="1"/>
</dbReference>
<evidence type="ECO:0000313" key="4">
    <source>
        <dbReference type="EMBL" id="CAL4885730.1"/>
    </source>
</evidence>
<feature type="compositionally biased region" description="Polar residues" evidence="2">
    <location>
        <begin position="20"/>
        <end position="34"/>
    </location>
</feature>
<evidence type="ECO:0000259" key="3">
    <source>
        <dbReference type="PROSITE" id="PS50089"/>
    </source>
</evidence>
<feature type="compositionally biased region" description="Polar residues" evidence="2">
    <location>
        <begin position="137"/>
        <end position="149"/>
    </location>
</feature>
<feature type="region of interest" description="Disordered" evidence="2">
    <location>
        <begin position="1"/>
        <end position="101"/>
    </location>
</feature>
<proteinExistence type="predicted"/>
<reference evidence="5" key="1">
    <citation type="submission" date="2024-06" db="EMBL/GenBank/DDBJ databases">
        <authorList>
            <person name="Ryan C."/>
        </authorList>
    </citation>
    <scope>NUCLEOTIDE SEQUENCE [LARGE SCALE GENOMIC DNA]</scope>
</reference>
<dbReference type="PANTHER" id="PTHR31150">
    <property type="entry name" value="EXPRESSED PROTEIN"/>
    <property type="match status" value="1"/>
</dbReference>
<dbReference type="InterPro" id="IPR001841">
    <property type="entry name" value="Znf_RING"/>
</dbReference>
<feature type="compositionally biased region" description="Polar residues" evidence="2">
    <location>
        <begin position="179"/>
        <end position="190"/>
    </location>
</feature>
<keyword evidence="1" id="KW-0862">Zinc</keyword>
<keyword evidence="1" id="KW-0479">Metal-binding</keyword>
<name>A0ABC8V8K4_9POAL</name>
<evidence type="ECO:0000256" key="1">
    <source>
        <dbReference type="PROSITE-ProRule" id="PRU00175"/>
    </source>
</evidence>
<dbReference type="Proteomes" id="UP001497457">
    <property type="component" value="Chromosome 1b"/>
</dbReference>
<feature type="domain" description="RING-type" evidence="3">
    <location>
        <begin position="482"/>
        <end position="536"/>
    </location>
</feature>